<organism evidence="1 2">
    <name type="scientific">Tagetes erecta</name>
    <name type="common">African marigold</name>
    <dbReference type="NCBI Taxonomy" id="13708"/>
    <lineage>
        <taxon>Eukaryota</taxon>
        <taxon>Viridiplantae</taxon>
        <taxon>Streptophyta</taxon>
        <taxon>Embryophyta</taxon>
        <taxon>Tracheophyta</taxon>
        <taxon>Spermatophyta</taxon>
        <taxon>Magnoliopsida</taxon>
        <taxon>eudicotyledons</taxon>
        <taxon>Gunneridae</taxon>
        <taxon>Pentapetalae</taxon>
        <taxon>asterids</taxon>
        <taxon>campanulids</taxon>
        <taxon>Asterales</taxon>
        <taxon>Asteraceae</taxon>
        <taxon>Asteroideae</taxon>
        <taxon>Heliantheae alliance</taxon>
        <taxon>Tageteae</taxon>
        <taxon>Tagetes</taxon>
    </lineage>
</organism>
<accession>A0AAD8K6Y6</accession>
<comment type="caution">
    <text evidence="1">The sequence shown here is derived from an EMBL/GenBank/DDBJ whole genome shotgun (WGS) entry which is preliminary data.</text>
</comment>
<gene>
    <name evidence="1" type="ORF">QVD17_26644</name>
</gene>
<reference evidence="1" key="1">
    <citation type="journal article" date="2023" name="bioRxiv">
        <title>Improved chromosome-level genome assembly for marigold (Tagetes erecta).</title>
        <authorList>
            <person name="Jiang F."/>
            <person name="Yuan L."/>
            <person name="Wang S."/>
            <person name="Wang H."/>
            <person name="Xu D."/>
            <person name="Wang A."/>
            <person name="Fan W."/>
        </authorList>
    </citation>
    <scope>NUCLEOTIDE SEQUENCE</scope>
    <source>
        <strain evidence="1">WSJ</strain>
        <tissue evidence="1">Leaf</tissue>
    </source>
</reference>
<dbReference type="Proteomes" id="UP001229421">
    <property type="component" value="Unassembled WGS sequence"/>
</dbReference>
<evidence type="ECO:0000313" key="2">
    <source>
        <dbReference type="Proteomes" id="UP001229421"/>
    </source>
</evidence>
<sequence>MFFIPLAFDTFGFLATEAVNFLTRVQRVIHSNVSTPKGQDFVFSRLGFAIQKGCAAPPRKFQVAFSLVITHIRNRVHCRSNTNHIL</sequence>
<dbReference type="EMBL" id="JAUHHV010000007">
    <property type="protein sequence ID" value="KAK1417515.1"/>
    <property type="molecule type" value="Genomic_DNA"/>
</dbReference>
<proteinExistence type="predicted"/>
<name>A0AAD8K6Y6_TARER</name>
<dbReference type="PANTHER" id="PTHR48462:SF1">
    <property type="entry name" value="PROTEIN, PUTATIVE-RELATED"/>
    <property type="match status" value="1"/>
</dbReference>
<evidence type="ECO:0000313" key="1">
    <source>
        <dbReference type="EMBL" id="KAK1417515.1"/>
    </source>
</evidence>
<keyword evidence="2" id="KW-1185">Reference proteome</keyword>
<dbReference type="AlphaFoldDB" id="A0AAD8K6Y6"/>
<protein>
    <submittedName>
        <fullName evidence="1">Uncharacterized protein</fullName>
    </submittedName>
</protein>
<dbReference type="PANTHER" id="PTHR48462">
    <property type="entry name" value="PROTEIN, PUTATIVE-RELATED"/>
    <property type="match status" value="1"/>
</dbReference>